<keyword evidence="2" id="KW-0472">Membrane</keyword>
<dbReference type="Gene3D" id="2.20.230.10">
    <property type="entry name" value="Resuscitation-promoting factor rpfb"/>
    <property type="match status" value="1"/>
</dbReference>
<sequence length="456" mass="51432">MGKNKNTFIIKLSILSICVISIAGVFFMKVKSTVERWNDKIYPSVYVEDINLGGKTKEEAIKVMEEQYTEPFSQSVIKIKLGDVIKNTQLSNFEPKYNLEDTVAKAYEYGKSQKMMDKYSKINKPSMNQYDIDYDFDYDKIDRFISSLASEVNRNPRNATVSSVNERVSVNEEENGYRVDTKKLKEDLLDSLKNIKSEEVFIEAKVDVIKPTITKENLKIIDTKISSFSSNYSINAEGRATNIEIATESLNGQVVMPGDEFSFNKIIGETTAEKGYKPATVIVENELKEEIGGGICQVSTTLYNSIIQLNIKSTERRNHTLTVAYVPVGTDAAVSYGYMDYRFKNTLKYPLYIEGIANEGILTFNIYSNSKAVQTDTSYRLRSEVIETMQPKVETVEDEKLEVGEKKELQAGLTGYKSVTYLEKVVNGAVVSKEVISKDIYSPTVTKIAIGKQKVH</sequence>
<dbReference type="PANTHER" id="PTHR35788">
    <property type="entry name" value="EXPORTED PROTEIN-RELATED"/>
    <property type="match status" value="1"/>
</dbReference>
<reference evidence="4 5" key="1">
    <citation type="submission" date="2010-08" db="EMBL/GenBank/DDBJ databases">
        <title>Complete sequence of Clostridium cellulovorans 743B.</title>
        <authorList>
            <consortium name="US DOE Joint Genome Institute"/>
            <person name="Lucas S."/>
            <person name="Copeland A."/>
            <person name="Lapidus A."/>
            <person name="Cheng J.-F."/>
            <person name="Bruce D."/>
            <person name="Goodwin L."/>
            <person name="Pitluck S."/>
            <person name="Chertkov O."/>
            <person name="Detter J.C."/>
            <person name="Han C."/>
            <person name="Tapia R."/>
            <person name="Land M."/>
            <person name="Hauser L."/>
            <person name="Chang Y.-J."/>
            <person name="Jeffries C."/>
            <person name="Kyrpides N."/>
            <person name="Ivanova N."/>
            <person name="Mikhailova N."/>
            <person name="Hemme C.L."/>
            <person name="Woyke T."/>
        </authorList>
    </citation>
    <scope>NUCLEOTIDE SEQUENCE [LARGE SCALE GENOMIC DNA]</scope>
    <source>
        <strain evidence="5">ATCC 35296 / DSM 3052 / OCM 3 / 743B</strain>
    </source>
</reference>
<name>D9SNN6_CLOC7</name>
<dbReference type="AlphaFoldDB" id="D9SNN6"/>
<dbReference type="Gene3D" id="3.10.20.800">
    <property type="match status" value="1"/>
</dbReference>
<dbReference type="RefSeq" id="WP_010075362.1">
    <property type="nucleotide sequence ID" value="NC_014393.1"/>
</dbReference>
<dbReference type="OrthoDB" id="9797191at2"/>
<dbReference type="Proteomes" id="UP000002730">
    <property type="component" value="Chromosome"/>
</dbReference>
<protein>
    <submittedName>
        <fullName evidence="4">VanW family protein</fullName>
    </submittedName>
</protein>
<keyword evidence="2" id="KW-1133">Transmembrane helix</keyword>
<dbReference type="InterPro" id="IPR011098">
    <property type="entry name" value="G5_dom"/>
</dbReference>
<keyword evidence="2" id="KW-0812">Transmembrane</keyword>
<dbReference type="PROSITE" id="PS51109">
    <property type="entry name" value="G5"/>
    <property type="match status" value="1"/>
</dbReference>
<dbReference type="KEGG" id="ccb:Clocel_0118"/>
<evidence type="ECO:0000256" key="1">
    <source>
        <dbReference type="ARBA" id="ARBA00022729"/>
    </source>
</evidence>
<evidence type="ECO:0000256" key="2">
    <source>
        <dbReference type="SAM" id="Phobius"/>
    </source>
</evidence>
<feature type="domain" description="G5" evidence="3">
    <location>
        <begin position="374"/>
        <end position="454"/>
    </location>
</feature>
<dbReference type="HOGENOM" id="CLU_011572_2_1_9"/>
<evidence type="ECO:0000259" key="3">
    <source>
        <dbReference type="PROSITE" id="PS51109"/>
    </source>
</evidence>
<evidence type="ECO:0000313" key="4">
    <source>
        <dbReference type="EMBL" id="ADL49907.1"/>
    </source>
</evidence>
<evidence type="ECO:0000313" key="5">
    <source>
        <dbReference type="Proteomes" id="UP000002730"/>
    </source>
</evidence>
<dbReference type="InterPro" id="IPR052913">
    <property type="entry name" value="Glycopeptide_resist_protein"/>
</dbReference>
<dbReference type="Pfam" id="PF04294">
    <property type="entry name" value="VanW"/>
    <property type="match status" value="1"/>
</dbReference>
<feature type="transmembrane region" description="Helical" evidence="2">
    <location>
        <begin position="12"/>
        <end position="30"/>
    </location>
</feature>
<dbReference type="SUPFAM" id="SSF143985">
    <property type="entry name" value="L,D-transpeptidase pre-catalytic domain-like"/>
    <property type="match status" value="1"/>
</dbReference>
<dbReference type="Pfam" id="PF12229">
    <property type="entry name" value="PG_binding_4"/>
    <property type="match status" value="1"/>
</dbReference>
<accession>D9SNN6</accession>
<dbReference type="eggNOG" id="COG2720">
    <property type="taxonomic scope" value="Bacteria"/>
</dbReference>
<keyword evidence="5" id="KW-1185">Reference proteome</keyword>
<dbReference type="SMART" id="SM01208">
    <property type="entry name" value="G5"/>
    <property type="match status" value="1"/>
</dbReference>
<dbReference type="InterPro" id="IPR007391">
    <property type="entry name" value="Vancomycin_resist_VanW"/>
</dbReference>
<gene>
    <name evidence="4" type="ordered locus">Clocel_0118</name>
</gene>
<dbReference type="InterPro" id="IPR022029">
    <property type="entry name" value="YoaR-like_PG-bd"/>
</dbReference>
<dbReference type="Pfam" id="PF07501">
    <property type="entry name" value="G5"/>
    <property type="match status" value="1"/>
</dbReference>
<dbReference type="STRING" id="573061.Clocel_0118"/>
<dbReference type="InterPro" id="IPR038054">
    <property type="entry name" value="LD_TPept-like_central_sf"/>
</dbReference>
<organism evidence="4 5">
    <name type="scientific">Clostridium cellulovorans (strain ATCC 35296 / DSM 3052 / OCM 3 / 743B)</name>
    <dbReference type="NCBI Taxonomy" id="573061"/>
    <lineage>
        <taxon>Bacteria</taxon>
        <taxon>Bacillati</taxon>
        <taxon>Bacillota</taxon>
        <taxon>Clostridia</taxon>
        <taxon>Eubacteriales</taxon>
        <taxon>Clostridiaceae</taxon>
        <taxon>Clostridium</taxon>
    </lineage>
</organism>
<proteinExistence type="predicted"/>
<keyword evidence="1" id="KW-0732">Signal</keyword>
<dbReference type="EMBL" id="CP002160">
    <property type="protein sequence ID" value="ADL49907.1"/>
    <property type="molecule type" value="Genomic_DNA"/>
</dbReference>
<dbReference type="PANTHER" id="PTHR35788:SF1">
    <property type="entry name" value="EXPORTED PROTEIN"/>
    <property type="match status" value="1"/>
</dbReference>